<dbReference type="InterPro" id="IPR027417">
    <property type="entry name" value="P-loop_NTPase"/>
</dbReference>
<dbReference type="InterPro" id="IPR000523">
    <property type="entry name" value="Mg_chelatse_chII-like_cat_dom"/>
</dbReference>
<dbReference type="AlphaFoldDB" id="A0A7C9TAU6"/>
<dbReference type="PANTHER" id="PTHR32039">
    <property type="entry name" value="MAGNESIUM-CHELATASE SUBUNIT CHLI"/>
    <property type="match status" value="1"/>
</dbReference>
<dbReference type="InterPro" id="IPR020568">
    <property type="entry name" value="Ribosomal_Su5_D2-typ_SF"/>
</dbReference>
<proteinExistence type="predicted"/>
<feature type="non-terminal residue" evidence="2">
    <location>
        <position position="320"/>
    </location>
</feature>
<dbReference type="Gene3D" id="3.40.50.300">
    <property type="entry name" value="P-loop containing nucleotide triphosphate hydrolases"/>
    <property type="match status" value="1"/>
</dbReference>
<dbReference type="InterPro" id="IPR045006">
    <property type="entry name" value="CHLI-like"/>
</dbReference>
<dbReference type="Proteomes" id="UP000483432">
    <property type="component" value="Unassembled WGS sequence"/>
</dbReference>
<dbReference type="GO" id="GO:0005524">
    <property type="term" value="F:ATP binding"/>
    <property type="evidence" value="ECO:0007669"/>
    <property type="project" value="InterPro"/>
</dbReference>
<name>A0A7C9TAU6_9PROT</name>
<organism evidence="2 3">
    <name type="scientific">Sulfuriferula multivorans</name>
    <dbReference type="NCBI Taxonomy" id="1559896"/>
    <lineage>
        <taxon>Bacteria</taxon>
        <taxon>Pseudomonadati</taxon>
        <taxon>Pseudomonadota</taxon>
        <taxon>Betaproteobacteria</taxon>
        <taxon>Nitrosomonadales</taxon>
        <taxon>Sulfuricellaceae</taxon>
        <taxon>Sulfuriferula</taxon>
    </lineage>
</organism>
<dbReference type="Pfam" id="PF13541">
    <property type="entry name" value="ChlI"/>
    <property type="match status" value="1"/>
</dbReference>
<gene>
    <name evidence="2" type="ORF">GZ085_13650</name>
</gene>
<evidence type="ECO:0000259" key="1">
    <source>
        <dbReference type="Pfam" id="PF01078"/>
    </source>
</evidence>
<dbReference type="SUPFAM" id="SSF52540">
    <property type="entry name" value="P-loop containing nucleoside triphosphate hydrolases"/>
    <property type="match status" value="1"/>
</dbReference>
<comment type="caution">
    <text evidence="2">The sequence shown here is derived from an EMBL/GenBank/DDBJ whole genome shotgun (WGS) entry which is preliminary data.</text>
</comment>
<dbReference type="EMBL" id="JAAFGW010000265">
    <property type="protein sequence ID" value="NDP49401.1"/>
    <property type="molecule type" value="Genomic_DNA"/>
</dbReference>
<dbReference type="NCBIfam" id="TIGR00368">
    <property type="entry name" value="YifB family Mg chelatase-like AAA ATPase"/>
    <property type="match status" value="1"/>
</dbReference>
<feature type="domain" description="Magnesium chelatase ChlI-like catalytic" evidence="1">
    <location>
        <begin position="189"/>
        <end position="320"/>
    </location>
</feature>
<reference evidence="2 3" key="1">
    <citation type="submission" date="2019-09" db="EMBL/GenBank/DDBJ databases">
        <title>H2 Metabolism Revealed by Metagenomic Analysis in Subglacial Sediment of East Antarctica.</title>
        <authorList>
            <person name="Yang Z."/>
            <person name="Zhang Y."/>
            <person name="Lv Y."/>
            <person name="Yan W."/>
            <person name="Xiao X."/>
            <person name="Sun B."/>
            <person name="Ma H."/>
        </authorList>
    </citation>
    <scope>NUCLEOTIDE SEQUENCE [LARGE SCALE GENOMIC DNA]</scope>
    <source>
        <strain evidence="2">Bin2_2</strain>
    </source>
</reference>
<sequence length="320" mass="33653">MAVAVVKSRALNGMNAPEVVVEAHLANGLPAFTLVGLPETEVKEARDRVRAAIQNSRYEFPARRITVNLAPADLPKESGRFDLPIALAILAASGQIPADKFKHAEFAGELALTGELRPVRGALAMALATRTASRQLVLPVHSAAEASLASGVDTLGASSLLDVCAWLAGQTSLIAPEINAPRSAPDYPDFLDVKGQTATKRALEVAAAGGHSVLMSGPPGTGKSMLAARFPGILPAMNETEALEAAAVQSLNGGFRHEHWQRRPFRSPHHTASAVALVGGGGNPRPGEISLAHHGVLFLDELPEFSRQVLEVLREPLETG</sequence>
<dbReference type="SUPFAM" id="SSF54211">
    <property type="entry name" value="Ribosomal protein S5 domain 2-like"/>
    <property type="match status" value="1"/>
</dbReference>
<accession>A0A7C9TAU6</accession>
<evidence type="ECO:0000313" key="2">
    <source>
        <dbReference type="EMBL" id="NDP49401.1"/>
    </source>
</evidence>
<dbReference type="PANTHER" id="PTHR32039:SF7">
    <property type="entry name" value="COMPETENCE PROTEIN COMM"/>
    <property type="match status" value="1"/>
</dbReference>
<evidence type="ECO:0000313" key="3">
    <source>
        <dbReference type="Proteomes" id="UP000483432"/>
    </source>
</evidence>
<dbReference type="Pfam" id="PF01078">
    <property type="entry name" value="Mg_chelatase"/>
    <property type="match status" value="1"/>
</dbReference>
<dbReference type="Gene3D" id="3.30.230.10">
    <property type="match status" value="1"/>
</dbReference>
<dbReference type="InterPro" id="IPR004482">
    <property type="entry name" value="Mg_chelat-rel"/>
</dbReference>
<dbReference type="InterPro" id="IPR014721">
    <property type="entry name" value="Ribsml_uS5_D2-typ_fold_subgr"/>
</dbReference>
<protein>
    <submittedName>
        <fullName evidence="2">YifB family Mg chelatase-like AAA ATPase</fullName>
    </submittedName>
</protein>